<dbReference type="Pfam" id="PF00589">
    <property type="entry name" value="Phage_integrase"/>
    <property type="match status" value="1"/>
</dbReference>
<dbReference type="InterPro" id="IPR010998">
    <property type="entry name" value="Integrase_recombinase_N"/>
</dbReference>
<dbReference type="PANTHER" id="PTHR30349">
    <property type="entry name" value="PHAGE INTEGRASE-RELATED"/>
    <property type="match status" value="1"/>
</dbReference>
<dbReference type="PROSITE" id="PS51898">
    <property type="entry name" value="TYR_RECOMBINASE"/>
    <property type="match status" value="1"/>
</dbReference>
<keyword evidence="3" id="KW-0233">DNA recombination</keyword>
<dbReference type="GO" id="GO:0015074">
    <property type="term" value="P:DNA integration"/>
    <property type="evidence" value="ECO:0007669"/>
    <property type="project" value="InterPro"/>
</dbReference>
<keyword evidence="2" id="KW-0238">DNA-binding</keyword>
<evidence type="ECO:0000313" key="6">
    <source>
        <dbReference type="Proteomes" id="UP000540698"/>
    </source>
</evidence>
<dbReference type="CDD" id="cd00397">
    <property type="entry name" value="DNA_BRE_C"/>
    <property type="match status" value="1"/>
</dbReference>
<name>A0A7X6L9W5_9NOCA</name>
<dbReference type="AlphaFoldDB" id="A0A7X6L9W5"/>
<feature type="domain" description="Tyr recombinase" evidence="4">
    <location>
        <begin position="140"/>
        <end position="317"/>
    </location>
</feature>
<dbReference type="Gene3D" id="1.10.150.130">
    <property type="match status" value="1"/>
</dbReference>
<dbReference type="GO" id="GO:0006310">
    <property type="term" value="P:DNA recombination"/>
    <property type="evidence" value="ECO:0007669"/>
    <property type="project" value="UniProtKB-KW"/>
</dbReference>
<comment type="caution">
    <text evidence="5">The sequence shown here is derived from an EMBL/GenBank/DDBJ whole genome shotgun (WGS) entry which is preliminary data.</text>
</comment>
<evidence type="ECO:0000259" key="4">
    <source>
        <dbReference type="PROSITE" id="PS51898"/>
    </source>
</evidence>
<dbReference type="InterPro" id="IPR011010">
    <property type="entry name" value="DNA_brk_join_enz"/>
</dbReference>
<dbReference type="EMBL" id="JAAXOS010000018">
    <property type="protein sequence ID" value="NKY30584.1"/>
    <property type="molecule type" value="Genomic_DNA"/>
</dbReference>
<dbReference type="GO" id="GO:0003677">
    <property type="term" value="F:DNA binding"/>
    <property type="evidence" value="ECO:0007669"/>
    <property type="project" value="UniProtKB-KW"/>
</dbReference>
<evidence type="ECO:0000256" key="2">
    <source>
        <dbReference type="ARBA" id="ARBA00023125"/>
    </source>
</evidence>
<protein>
    <submittedName>
        <fullName evidence="5">Tyrosine-type recombinase/integrase</fullName>
    </submittedName>
</protein>
<dbReference type="PANTHER" id="PTHR30349:SF41">
    <property type="entry name" value="INTEGRASE_RECOMBINASE PROTEIN MJ0367-RELATED"/>
    <property type="match status" value="1"/>
</dbReference>
<evidence type="ECO:0000313" key="5">
    <source>
        <dbReference type="EMBL" id="NKY30584.1"/>
    </source>
</evidence>
<dbReference type="InterPro" id="IPR013762">
    <property type="entry name" value="Integrase-like_cat_sf"/>
</dbReference>
<dbReference type="RefSeq" id="WP_062971532.1">
    <property type="nucleotide sequence ID" value="NZ_JAAXOS010000018.1"/>
</dbReference>
<sequence length="337" mass="38685">MTTDPATLHATRILLHRLAITPTDLTTTTAATPTFIDAVPHLRTTLTPGTLRTYDTHLRWLETTWAHRQLDTVTVAELHDRARSVQREALHHTSTRNGTSAREHFVSATRCLYRYAERNNWIHPTRNPARTLALPRRAPSHRHAIPSPQLAQICHTAALTGNDAELDTLLLRLHIETACRRAGALNLRLRDLDPHHCLIHLREKNNTDRYQPVSPTLMHHLLHHAHHRYSPPDQQLLRYRNTNPVTTRRYDHLWNRLGRHLPWVATRHISTHWLRHTTLTWVERTFGHATAHAYAGHHNPTTTYTKADLTDIATALTALTREPHPLATTTPPRPSTH</sequence>
<dbReference type="InterPro" id="IPR050090">
    <property type="entry name" value="Tyrosine_recombinase_XerCD"/>
</dbReference>
<reference evidence="5 6" key="1">
    <citation type="submission" date="2020-04" db="EMBL/GenBank/DDBJ databases">
        <title>MicrobeNet Type strains.</title>
        <authorList>
            <person name="Nicholson A.C."/>
        </authorList>
    </citation>
    <scope>NUCLEOTIDE SEQUENCE [LARGE SCALE GENOMIC DNA]</scope>
    <source>
        <strain evidence="5 6">DSM 44956</strain>
    </source>
</reference>
<dbReference type="Proteomes" id="UP000540698">
    <property type="component" value="Unassembled WGS sequence"/>
</dbReference>
<gene>
    <name evidence="5" type="ORF">HGB38_30870</name>
</gene>
<organism evidence="5 6">
    <name type="scientific">Nocardia gamkensis</name>
    <dbReference type="NCBI Taxonomy" id="352869"/>
    <lineage>
        <taxon>Bacteria</taxon>
        <taxon>Bacillati</taxon>
        <taxon>Actinomycetota</taxon>
        <taxon>Actinomycetes</taxon>
        <taxon>Mycobacteriales</taxon>
        <taxon>Nocardiaceae</taxon>
        <taxon>Nocardia</taxon>
    </lineage>
</organism>
<dbReference type="SUPFAM" id="SSF56349">
    <property type="entry name" value="DNA breaking-rejoining enzymes"/>
    <property type="match status" value="1"/>
</dbReference>
<comment type="similarity">
    <text evidence="1">Belongs to the 'phage' integrase family.</text>
</comment>
<dbReference type="Gene3D" id="1.10.443.10">
    <property type="entry name" value="Intergrase catalytic core"/>
    <property type="match status" value="1"/>
</dbReference>
<keyword evidence="6" id="KW-1185">Reference proteome</keyword>
<evidence type="ECO:0000256" key="3">
    <source>
        <dbReference type="ARBA" id="ARBA00023172"/>
    </source>
</evidence>
<evidence type="ECO:0000256" key="1">
    <source>
        <dbReference type="ARBA" id="ARBA00008857"/>
    </source>
</evidence>
<dbReference type="InterPro" id="IPR002104">
    <property type="entry name" value="Integrase_catalytic"/>
</dbReference>
<proteinExistence type="inferred from homology"/>
<accession>A0A7X6L9W5</accession>